<protein>
    <submittedName>
        <fullName evidence="1">Uncharacterized protein</fullName>
    </submittedName>
</protein>
<accession>A0A0C3CWE9</accession>
<dbReference type="Proteomes" id="UP000053989">
    <property type="component" value="Unassembled WGS sequence"/>
</dbReference>
<dbReference type="HOGENOM" id="CLU_3002238_0_0_1"/>
<gene>
    <name evidence="1" type="ORF">SCLCIDRAFT_1223407</name>
</gene>
<reference evidence="2" key="2">
    <citation type="submission" date="2015-01" db="EMBL/GenBank/DDBJ databases">
        <title>Evolutionary Origins and Diversification of the Mycorrhizal Mutualists.</title>
        <authorList>
            <consortium name="DOE Joint Genome Institute"/>
            <consortium name="Mycorrhizal Genomics Consortium"/>
            <person name="Kohler A."/>
            <person name="Kuo A."/>
            <person name="Nagy L.G."/>
            <person name="Floudas D."/>
            <person name="Copeland A."/>
            <person name="Barry K.W."/>
            <person name="Cichocki N."/>
            <person name="Veneault-Fourrey C."/>
            <person name="LaButti K."/>
            <person name="Lindquist E.A."/>
            <person name="Lipzen A."/>
            <person name="Lundell T."/>
            <person name="Morin E."/>
            <person name="Murat C."/>
            <person name="Riley R."/>
            <person name="Ohm R."/>
            <person name="Sun H."/>
            <person name="Tunlid A."/>
            <person name="Henrissat B."/>
            <person name="Grigoriev I.V."/>
            <person name="Hibbett D.S."/>
            <person name="Martin F."/>
        </authorList>
    </citation>
    <scope>NUCLEOTIDE SEQUENCE [LARGE SCALE GENOMIC DNA]</scope>
    <source>
        <strain evidence="2">Foug A</strain>
    </source>
</reference>
<feature type="non-terminal residue" evidence="1">
    <location>
        <position position="57"/>
    </location>
</feature>
<name>A0A0C3CWE9_9AGAM</name>
<reference evidence="1 2" key="1">
    <citation type="submission" date="2014-04" db="EMBL/GenBank/DDBJ databases">
        <authorList>
            <consortium name="DOE Joint Genome Institute"/>
            <person name="Kuo A."/>
            <person name="Kohler A."/>
            <person name="Nagy L.G."/>
            <person name="Floudas D."/>
            <person name="Copeland A."/>
            <person name="Barry K.W."/>
            <person name="Cichocki N."/>
            <person name="Veneault-Fourrey C."/>
            <person name="LaButti K."/>
            <person name="Lindquist E.A."/>
            <person name="Lipzen A."/>
            <person name="Lundell T."/>
            <person name="Morin E."/>
            <person name="Murat C."/>
            <person name="Sun H."/>
            <person name="Tunlid A."/>
            <person name="Henrissat B."/>
            <person name="Grigoriev I.V."/>
            <person name="Hibbett D.S."/>
            <person name="Martin F."/>
            <person name="Nordberg H.P."/>
            <person name="Cantor M.N."/>
            <person name="Hua S.X."/>
        </authorList>
    </citation>
    <scope>NUCLEOTIDE SEQUENCE [LARGE SCALE GENOMIC DNA]</scope>
    <source>
        <strain evidence="1 2">Foug A</strain>
    </source>
</reference>
<dbReference type="InParanoid" id="A0A0C3CWE9"/>
<organism evidence="1 2">
    <name type="scientific">Scleroderma citrinum Foug A</name>
    <dbReference type="NCBI Taxonomy" id="1036808"/>
    <lineage>
        <taxon>Eukaryota</taxon>
        <taxon>Fungi</taxon>
        <taxon>Dikarya</taxon>
        <taxon>Basidiomycota</taxon>
        <taxon>Agaricomycotina</taxon>
        <taxon>Agaricomycetes</taxon>
        <taxon>Agaricomycetidae</taxon>
        <taxon>Boletales</taxon>
        <taxon>Sclerodermatineae</taxon>
        <taxon>Sclerodermataceae</taxon>
        <taxon>Scleroderma</taxon>
    </lineage>
</organism>
<sequence length="57" mass="6585">MAAILRIPRTHHEGRRTVQIFRELLETYQNHGVPLFIKYLRPEVHTIFDGAGTVATL</sequence>
<evidence type="ECO:0000313" key="1">
    <source>
        <dbReference type="EMBL" id="KIM52900.1"/>
    </source>
</evidence>
<keyword evidence="2" id="KW-1185">Reference proteome</keyword>
<dbReference type="AlphaFoldDB" id="A0A0C3CWE9"/>
<proteinExistence type="predicted"/>
<dbReference type="EMBL" id="KN822196">
    <property type="protein sequence ID" value="KIM52900.1"/>
    <property type="molecule type" value="Genomic_DNA"/>
</dbReference>
<evidence type="ECO:0000313" key="2">
    <source>
        <dbReference type="Proteomes" id="UP000053989"/>
    </source>
</evidence>